<dbReference type="GO" id="GO:0010008">
    <property type="term" value="C:endosome membrane"/>
    <property type="evidence" value="ECO:0007669"/>
    <property type="project" value="UniProtKB-SubCell"/>
</dbReference>
<evidence type="ECO:0000256" key="7">
    <source>
        <dbReference type="ARBA" id="ARBA00022448"/>
    </source>
</evidence>
<dbReference type="PROSITE" id="PS51914">
    <property type="entry name" value="MRH"/>
    <property type="match status" value="1"/>
</dbReference>
<keyword evidence="14" id="KW-0496">Mitochondrion</keyword>
<keyword evidence="8 18" id="KW-0812">Transmembrane</keyword>
<proteinExistence type="inferred from homology"/>
<keyword evidence="11 18" id="KW-1133">Transmembrane helix</keyword>
<gene>
    <name evidence="21" type="ORF">g.44457</name>
</gene>
<evidence type="ECO:0000256" key="11">
    <source>
        <dbReference type="ARBA" id="ARBA00022989"/>
    </source>
</evidence>
<feature type="signal peptide" evidence="19">
    <location>
        <begin position="1"/>
        <end position="23"/>
    </location>
</feature>
<accession>A0A1B6M2D3</accession>
<protein>
    <recommendedName>
        <fullName evidence="6">Autophagy-related protein 27</fullName>
    </recommendedName>
</protein>
<evidence type="ECO:0000256" key="17">
    <source>
        <dbReference type="ARBA" id="ARBA00023329"/>
    </source>
</evidence>
<dbReference type="Pfam" id="PF09451">
    <property type="entry name" value="ATG27"/>
    <property type="match status" value="1"/>
</dbReference>
<keyword evidence="9 19" id="KW-0732">Signal</keyword>
<evidence type="ECO:0000256" key="2">
    <source>
        <dbReference type="ARBA" id="ARBA00004358"/>
    </source>
</evidence>
<sequence>MSVGKITFSIFCLIVIMLDNIYGTFSLKNKEVPCQQLGFCKCLFPTGRGINLNPVNSILSVTISPNTSILLHLCENVAFGTLNNASYNQCFNNVSICYVDNSKSQSLTLGKAEDMKFISKKEHQVQPFSVQFKNGENTTNIVLLCDENANDPKLTFKTIDGPTYNLQLVSKHACIHQFLTEEGPSGGISTGSVLVIMLLVFTLVYFVGGMLTLRLLRGAEGREMIPNIDFWMDLPYLVRDGVLFAFNGCRPPATYDRI</sequence>
<evidence type="ECO:0000256" key="14">
    <source>
        <dbReference type="ARBA" id="ARBA00023128"/>
    </source>
</evidence>
<evidence type="ECO:0000256" key="19">
    <source>
        <dbReference type="SAM" id="SignalP"/>
    </source>
</evidence>
<keyword evidence="10" id="KW-0653">Protein transport</keyword>
<dbReference type="Gene3D" id="2.70.130.10">
    <property type="entry name" value="Mannose-6-phosphate receptor binding domain"/>
    <property type="match status" value="1"/>
</dbReference>
<evidence type="ECO:0000256" key="8">
    <source>
        <dbReference type="ARBA" id="ARBA00022692"/>
    </source>
</evidence>
<dbReference type="InterPro" id="IPR018939">
    <property type="entry name" value="Autophagy-rel_prot_27"/>
</dbReference>
<dbReference type="InterPro" id="IPR009011">
    <property type="entry name" value="Man6P_isomerase_rcpt-bd_dom_sf"/>
</dbReference>
<name>A0A1B6M2D3_9HEMI</name>
<organism evidence="21">
    <name type="scientific">Graphocephala atropunctata</name>
    <dbReference type="NCBI Taxonomy" id="36148"/>
    <lineage>
        <taxon>Eukaryota</taxon>
        <taxon>Metazoa</taxon>
        <taxon>Ecdysozoa</taxon>
        <taxon>Arthropoda</taxon>
        <taxon>Hexapoda</taxon>
        <taxon>Insecta</taxon>
        <taxon>Pterygota</taxon>
        <taxon>Neoptera</taxon>
        <taxon>Paraneoptera</taxon>
        <taxon>Hemiptera</taxon>
        <taxon>Auchenorrhyncha</taxon>
        <taxon>Membracoidea</taxon>
        <taxon>Cicadellidae</taxon>
        <taxon>Cicadellinae</taxon>
        <taxon>Cicadellini</taxon>
        <taxon>Graphocephala</taxon>
    </lineage>
</organism>
<evidence type="ECO:0000313" key="21">
    <source>
        <dbReference type="EMBL" id="JAT30077.1"/>
    </source>
</evidence>
<dbReference type="PANTHER" id="PTHR15071">
    <property type="entry name" value="MANNOSE-6-PHOSPHATE RECEPTOR FAMILY MEMBER"/>
    <property type="match status" value="1"/>
</dbReference>
<feature type="transmembrane region" description="Helical" evidence="18">
    <location>
        <begin position="193"/>
        <end position="216"/>
    </location>
</feature>
<evidence type="ECO:0000256" key="6">
    <source>
        <dbReference type="ARBA" id="ARBA00013776"/>
    </source>
</evidence>
<evidence type="ECO:0000256" key="10">
    <source>
        <dbReference type="ARBA" id="ARBA00022927"/>
    </source>
</evidence>
<dbReference type="PANTHER" id="PTHR15071:SF0">
    <property type="entry name" value="MANNOSE 6-PHOSPHATE RECEPTOR-LIKE PROTEIN 1"/>
    <property type="match status" value="1"/>
</dbReference>
<evidence type="ECO:0000256" key="12">
    <source>
        <dbReference type="ARBA" id="ARBA00023006"/>
    </source>
</evidence>
<comment type="similarity">
    <text evidence="5">Belongs to the ATG27 family.</text>
</comment>
<dbReference type="GO" id="GO:0006914">
    <property type="term" value="P:autophagy"/>
    <property type="evidence" value="ECO:0007669"/>
    <property type="project" value="UniProtKB-KW"/>
</dbReference>
<keyword evidence="15 18" id="KW-0472">Membrane</keyword>
<dbReference type="GO" id="GO:0000139">
    <property type="term" value="C:Golgi membrane"/>
    <property type="evidence" value="ECO:0007669"/>
    <property type="project" value="UniProtKB-SubCell"/>
</dbReference>
<dbReference type="InterPro" id="IPR044865">
    <property type="entry name" value="MRH_dom"/>
</dbReference>
<keyword evidence="17" id="KW-0968">Cytoplasmic vesicle</keyword>
<evidence type="ECO:0000256" key="16">
    <source>
        <dbReference type="ARBA" id="ARBA00023157"/>
    </source>
</evidence>
<dbReference type="EMBL" id="GEBQ01009900">
    <property type="protein sequence ID" value="JAT30077.1"/>
    <property type="molecule type" value="Transcribed_RNA"/>
</dbReference>
<feature type="domain" description="MRH" evidence="20">
    <location>
        <begin position="40"/>
        <end position="176"/>
    </location>
</feature>
<dbReference type="GO" id="GO:0034045">
    <property type="term" value="C:phagophore assembly site membrane"/>
    <property type="evidence" value="ECO:0007669"/>
    <property type="project" value="UniProtKB-SubCell"/>
</dbReference>
<dbReference type="GO" id="GO:0015031">
    <property type="term" value="P:protein transport"/>
    <property type="evidence" value="ECO:0007669"/>
    <property type="project" value="UniProtKB-KW"/>
</dbReference>
<reference evidence="21" key="1">
    <citation type="submission" date="2015-11" db="EMBL/GenBank/DDBJ databases">
        <title>De novo transcriptome assembly of four potential Pierce s Disease insect vectors from Arizona vineyards.</title>
        <authorList>
            <person name="Tassone E.E."/>
        </authorList>
    </citation>
    <scope>NUCLEOTIDE SEQUENCE</scope>
</reference>
<evidence type="ECO:0000256" key="4">
    <source>
        <dbReference type="ARBA" id="ARBA00004472"/>
    </source>
</evidence>
<keyword evidence="12" id="KW-0072">Autophagy</keyword>
<comment type="subcellular location">
    <subcellularLocation>
        <location evidence="2">Cytoplasmic vesicle membrane</location>
        <topology evidence="2">Single-pass type I membrane protein</topology>
    </subcellularLocation>
    <subcellularLocation>
        <location evidence="3">Golgi apparatus membrane</location>
    </subcellularLocation>
    <subcellularLocation>
        <location evidence="1">Mitochondrion membrane</location>
        <topology evidence="1">Single-pass membrane protein</topology>
    </subcellularLocation>
    <subcellularLocation>
        <location evidence="4">Preautophagosomal structure membrane</location>
        <topology evidence="4">Single-pass type I membrane protein</topology>
    </subcellularLocation>
</comment>
<keyword evidence="16" id="KW-1015">Disulfide bond</keyword>
<evidence type="ECO:0000256" key="13">
    <source>
        <dbReference type="ARBA" id="ARBA00023034"/>
    </source>
</evidence>
<dbReference type="SUPFAM" id="SSF50911">
    <property type="entry name" value="Mannose 6-phosphate receptor domain"/>
    <property type="match status" value="1"/>
</dbReference>
<dbReference type="GO" id="GO:0031966">
    <property type="term" value="C:mitochondrial membrane"/>
    <property type="evidence" value="ECO:0007669"/>
    <property type="project" value="UniProtKB-SubCell"/>
</dbReference>
<dbReference type="AlphaFoldDB" id="A0A1B6M2D3"/>
<keyword evidence="13" id="KW-0333">Golgi apparatus</keyword>
<evidence type="ECO:0000256" key="15">
    <source>
        <dbReference type="ARBA" id="ARBA00023136"/>
    </source>
</evidence>
<evidence type="ECO:0000256" key="9">
    <source>
        <dbReference type="ARBA" id="ARBA00022729"/>
    </source>
</evidence>
<evidence type="ECO:0000259" key="20">
    <source>
        <dbReference type="PROSITE" id="PS51914"/>
    </source>
</evidence>
<dbReference type="GO" id="GO:0005802">
    <property type="term" value="C:trans-Golgi network"/>
    <property type="evidence" value="ECO:0007669"/>
    <property type="project" value="TreeGrafter"/>
</dbReference>
<feature type="chain" id="PRO_5008587847" description="Autophagy-related protein 27" evidence="19">
    <location>
        <begin position="24"/>
        <end position="258"/>
    </location>
</feature>
<evidence type="ECO:0000256" key="5">
    <source>
        <dbReference type="ARBA" id="ARBA00005363"/>
    </source>
</evidence>
<evidence type="ECO:0000256" key="18">
    <source>
        <dbReference type="SAM" id="Phobius"/>
    </source>
</evidence>
<keyword evidence="7" id="KW-0813">Transport</keyword>
<evidence type="ECO:0000256" key="3">
    <source>
        <dbReference type="ARBA" id="ARBA00004394"/>
    </source>
</evidence>
<evidence type="ECO:0000256" key="1">
    <source>
        <dbReference type="ARBA" id="ARBA00004304"/>
    </source>
</evidence>